<dbReference type="Pfam" id="PF01421">
    <property type="entry name" value="Reprolysin"/>
    <property type="match status" value="2"/>
</dbReference>
<organism evidence="6 7">
    <name type="scientific">Catharus ustulatus</name>
    <name type="common">Russet-backed thrush</name>
    <name type="synonym">Hylocichla ustulatus</name>
    <dbReference type="NCBI Taxonomy" id="91951"/>
    <lineage>
        <taxon>Eukaryota</taxon>
        <taxon>Metazoa</taxon>
        <taxon>Chordata</taxon>
        <taxon>Craniata</taxon>
        <taxon>Vertebrata</taxon>
        <taxon>Euteleostomi</taxon>
        <taxon>Archelosauria</taxon>
        <taxon>Archosauria</taxon>
        <taxon>Dinosauria</taxon>
        <taxon>Saurischia</taxon>
        <taxon>Theropoda</taxon>
        <taxon>Coelurosauria</taxon>
        <taxon>Aves</taxon>
        <taxon>Neognathae</taxon>
        <taxon>Neoaves</taxon>
        <taxon>Telluraves</taxon>
        <taxon>Australaves</taxon>
        <taxon>Passeriformes</taxon>
        <taxon>Turdidae</taxon>
        <taxon>Catharus</taxon>
    </lineage>
</organism>
<feature type="disulfide bond" evidence="2">
    <location>
        <begin position="380"/>
        <end position="404"/>
    </location>
</feature>
<dbReference type="GO" id="GO:0008584">
    <property type="term" value="P:male gonad development"/>
    <property type="evidence" value="ECO:0007669"/>
    <property type="project" value="TreeGrafter"/>
</dbReference>
<feature type="domain" description="Peptidase M12B" evidence="5">
    <location>
        <begin position="286"/>
        <end position="425"/>
    </location>
</feature>
<dbReference type="InterPro" id="IPR036436">
    <property type="entry name" value="Disintegrin_dom_sf"/>
</dbReference>
<dbReference type="InterPro" id="IPR001762">
    <property type="entry name" value="Disintegrin_dom"/>
</dbReference>
<dbReference type="SMART" id="SM00050">
    <property type="entry name" value="DISIN"/>
    <property type="match status" value="1"/>
</dbReference>
<protein>
    <submittedName>
        <fullName evidence="6">Uncharacterized protein</fullName>
    </submittedName>
</protein>
<dbReference type="SUPFAM" id="SSF57552">
    <property type="entry name" value="Blood coagulation inhibitor (disintegrin)"/>
    <property type="match status" value="1"/>
</dbReference>
<dbReference type="FunFam" id="4.10.70.10:FF:000001">
    <property type="entry name" value="Disintegrin and metalloproteinase domain-containing protein 22"/>
    <property type="match status" value="1"/>
</dbReference>
<evidence type="ECO:0000313" key="6">
    <source>
        <dbReference type="Ensembl" id="ENSCUSP00005017189.1"/>
    </source>
</evidence>
<dbReference type="GO" id="GO:0004222">
    <property type="term" value="F:metalloendopeptidase activity"/>
    <property type="evidence" value="ECO:0007669"/>
    <property type="project" value="InterPro"/>
</dbReference>
<evidence type="ECO:0000313" key="7">
    <source>
        <dbReference type="Proteomes" id="UP000694563"/>
    </source>
</evidence>
<feature type="disulfide bond" evidence="2">
    <location>
        <begin position="382"/>
        <end position="387"/>
    </location>
</feature>
<name>A0A8C3Y4R4_CATUS</name>
<dbReference type="PROSITE" id="PS50214">
    <property type="entry name" value="DISINTEGRIN_2"/>
    <property type="match status" value="1"/>
</dbReference>
<evidence type="ECO:0000256" key="3">
    <source>
        <dbReference type="SAM" id="MobiDB-lite"/>
    </source>
</evidence>
<evidence type="ECO:0000256" key="1">
    <source>
        <dbReference type="ARBA" id="ARBA00023157"/>
    </source>
</evidence>
<feature type="region of interest" description="Disordered" evidence="3">
    <location>
        <begin position="1"/>
        <end position="27"/>
    </location>
</feature>
<dbReference type="PROSITE" id="PS00427">
    <property type="entry name" value="DISINTEGRIN_1"/>
    <property type="match status" value="1"/>
</dbReference>
<dbReference type="SUPFAM" id="SSF55486">
    <property type="entry name" value="Metalloproteases ('zincins'), catalytic domain"/>
    <property type="match status" value="1"/>
</dbReference>
<dbReference type="InterPro" id="IPR034027">
    <property type="entry name" value="Reprolysin_adamalysin"/>
</dbReference>
<dbReference type="InterPro" id="IPR018358">
    <property type="entry name" value="Disintegrin_CS"/>
</dbReference>
<dbReference type="PANTHER" id="PTHR11905">
    <property type="entry name" value="ADAM A DISINTEGRIN AND METALLOPROTEASE DOMAIN"/>
    <property type="match status" value="1"/>
</dbReference>
<keyword evidence="1 2" id="KW-1015">Disulfide bond</keyword>
<dbReference type="SMART" id="SM00608">
    <property type="entry name" value="ACR"/>
    <property type="match status" value="1"/>
</dbReference>
<dbReference type="InterPro" id="IPR001590">
    <property type="entry name" value="Peptidase_M12B"/>
</dbReference>
<dbReference type="Pfam" id="PF00200">
    <property type="entry name" value="Disintegrin"/>
    <property type="match status" value="1"/>
</dbReference>
<dbReference type="Gene3D" id="4.10.70.10">
    <property type="entry name" value="Disintegrin domain"/>
    <property type="match status" value="1"/>
</dbReference>
<dbReference type="GO" id="GO:0007155">
    <property type="term" value="P:cell adhesion"/>
    <property type="evidence" value="ECO:0007669"/>
    <property type="project" value="TreeGrafter"/>
</dbReference>
<dbReference type="PANTHER" id="PTHR11905:SF158">
    <property type="entry name" value="DISINTEGRIN AND METALLOPROTEINASE DOMAIN-CONTAINING PROTEIN 18"/>
    <property type="match status" value="1"/>
</dbReference>
<dbReference type="Ensembl" id="ENSCUST00005017848.1">
    <property type="protein sequence ID" value="ENSCUSP00005017189.1"/>
    <property type="gene ID" value="ENSCUSG00005010999.1"/>
</dbReference>
<proteinExistence type="predicted"/>
<dbReference type="GO" id="GO:0006508">
    <property type="term" value="P:proteolysis"/>
    <property type="evidence" value="ECO:0007669"/>
    <property type="project" value="InterPro"/>
</dbReference>
<dbReference type="Pfam" id="PF08516">
    <property type="entry name" value="ADAM_CR"/>
    <property type="match status" value="1"/>
</dbReference>
<dbReference type="CDD" id="cd04269">
    <property type="entry name" value="ZnMc_adamalysin_II_like"/>
    <property type="match status" value="1"/>
</dbReference>
<dbReference type="Gene3D" id="3.40.390.10">
    <property type="entry name" value="Collagenase (Catalytic Domain)"/>
    <property type="match status" value="1"/>
</dbReference>
<dbReference type="InterPro" id="IPR006586">
    <property type="entry name" value="ADAM_Cys-rich"/>
</dbReference>
<reference evidence="6" key="2">
    <citation type="submission" date="2025-08" db="UniProtKB">
        <authorList>
            <consortium name="Ensembl"/>
        </authorList>
    </citation>
    <scope>IDENTIFICATION</scope>
</reference>
<dbReference type="Proteomes" id="UP000694563">
    <property type="component" value="Chromosome 27"/>
</dbReference>
<dbReference type="AlphaFoldDB" id="A0A8C3Y4R4"/>
<keyword evidence="7" id="KW-1185">Reference proteome</keyword>
<evidence type="ECO:0000259" key="4">
    <source>
        <dbReference type="PROSITE" id="PS50214"/>
    </source>
</evidence>
<reference evidence="6" key="1">
    <citation type="submission" date="2020-10" db="EMBL/GenBank/DDBJ databases">
        <title>Catharus ustulatus (Swainson's thrush) genome, bCatUst1, primary haplotype v2.</title>
        <authorList>
            <person name="Delmore K."/>
            <person name="Vafadar M."/>
            <person name="Formenti G."/>
            <person name="Chow W."/>
            <person name="Pelan S."/>
            <person name="Howe K."/>
            <person name="Rhie A."/>
            <person name="Mountcastle J."/>
            <person name="Haase B."/>
            <person name="Fedrigo O."/>
            <person name="Jarvis E.D."/>
        </authorList>
    </citation>
    <scope>NUCLEOTIDE SEQUENCE [LARGE SCALE GENOMIC DNA]</scope>
</reference>
<feature type="domain" description="Disintegrin" evidence="4">
    <location>
        <begin position="434"/>
        <end position="521"/>
    </location>
</feature>
<dbReference type="GO" id="GO:0007339">
    <property type="term" value="P:binding of sperm to zona pellucida"/>
    <property type="evidence" value="ECO:0007669"/>
    <property type="project" value="TreeGrafter"/>
</dbReference>
<dbReference type="PROSITE" id="PS50215">
    <property type="entry name" value="ADAM_MEPRO"/>
    <property type="match status" value="1"/>
</dbReference>
<accession>A0A8C3Y4R4</accession>
<evidence type="ECO:0000259" key="5">
    <source>
        <dbReference type="PROSITE" id="PS50215"/>
    </source>
</evidence>
<dbReference type="InterPro" id="IPR024079">
    <property type="entry name" value="MetalloPept_cat_dom_sf"/>
</dbReference>
<dbReference type="GO" id="GO:0005886">
    <property type="term" value="C:plasma membrane"/>
    <property type="evidence" value="ECO:0007669"/>
    <property type="project" value="TreeGrafter"/>
</dbReference>
<evidence type="ECO:0000256" key="2">
    <source>
        <dbReference type="PROSITE-ProRule" id="PRU00276"/>
    </source>
</evidence>
<comment type="caution">
    <text evidence="2">Lacks conserved residue(s) required for the propagation of feature annotation.</text>
</comment>
<reference evidence="6" key="3">
    <citation type="submission" date="2025-09" db="UniProtKB">
        <authorList>
            <consortium name="Ensembl"/>
        </authorList>
    </citation>
    <scope>IDENTIFICATION</scope>
</reference>
<sequence length="606" mass="64749">MGGSVPCTGTGLVPGHHPTAAGGKGEGSAAGTVLGVSGGAGGLWGCWGAGGCWDGGHRELCSSESAGALQVWWQLERCHHSRAASTPRAAPTLCSPCAVHSRPGIVLFPTPWRLSLPGLHRRLPQLSSVPQHLLGAQVSASPVPVLPFPCQAFAPVPGLPWPGDSWCWCPGRGLLQFENVSYGIQPLGNAPAFQHVLYRVREGHRAAAPPAHSPPEAGLAGLAAWDVLDKAQEDDEVSRACPPVLLLSLGCRRGLAPQGALATHWTQTLQGPWGTQPGAAVRAGNMFNPLNVTIVLSSLELWAEGDKISTAGDTDDLLQRFLQWKQSFIGVSGYVGTLSSANPSLSLQYHGNVTLESFSVLLAQVLGHSLGMSSDSPRGCSCPGRVCIMSPEAHFRGAKAFSNCSIRAFETFLKRGRGACLFQSPRLARLARNGAVCGNGVVEPGEQCDCGTAKECLQDKCCTNRCRLKPKAKCASGLCCKNCQFRWRNSLCRPAADATCDLPEFCSGSSAACPPDVYLQDGHDCGQGTGYCYQGRCQSPDLLCKKFYGRDSKNAPVACYEEINAQRDRFGHCGFKDRHHYRTCAWRYAGQGEASRLHFMVRFVKH</sequence>